<keyword evidence="4 7" id="KW-0472">Membrane</keyword>
<accession>A0A9W9NI16</accession>
<feature type="region of interest" description="Disordered" evidence="6">
    <location>
        <begin position="354"/>
        <end position="377"/>
    </location>
</feature>
<organism evidence="9 10">
    <name type="scientific">Penicillium chermesinum</name>
    <dbReference type="NCBI Taxonomy" id="63820"/>
    <lineage>
        <taxon>Eukaryota</taxon>
        <taxon>Fungi</taxon>
        <taxon>Dikarya</taxon>
        <taxon>Ascomycota</taxon>
        <taxon>Pezizomycotina</taxon>
        <taxon>Eurotiomycetes</taxon>
        <taxon>Eurotiomycetidae</taxon>
        <taxon>Eurotiales</taxon>
        <taxon>Aspergillaceae</taxon>
        <taxon>Penicillium</taxon>
    </lineage>
</organism>
<keyword evidence="10" id="KW-1185">Reference proteome</keyword>
<feature type="transmembrane region" description="Helical" evidence="7">
    <location>
        <begin position="96"/>
        <end position="116"/>
    </location>
</feature>
<evidence type="ECO:0000313" key="9">
    <source>
        <dbReference type="EMBL" id="KAJ5220365.1"/>
    </source>
</evidence>
<proteinExistence type="inferred from homology"/>
<dbReference type="RefSeq" id="XP_058327195.1">
    <property type="nucleotide sequence ID" value="XM_058478865.1"/>
</dbReference>
<evidence type="ECO:0000256" key="5">
    <source>
        <dbReference type="ARBA" id="ARBA00038359"/>
    </source>
</evidence>
<evidence type="ECO:0000256" key="3">
    <source>
        <dbReference type="ARBA" id="ARBA00022989"/>
    </source>
</evidence>
<evidence type="ECO:0000313" key="10">
    <source>
        <dbReference type="Proteomes" id="UP001150941"/>
    </source>
</evidence>
<evidence type="ECO:0000256" key="1">
    <source>
        <dbReference type="ARBA" id="ARBA00004141"/>
    </source>
</evidence>
<feature type="transmembrane region" description="Helical" evidence="7">
    <location>
        <begin position="177"/>
        <end position="202"/>
    </location>
</feature>
<feature type="compositionally biased region" description="Basic and acidic residues" evidence="6">
    <location>
        <begin position="361"/>
        <end position="377"/>
    </location>
</feature>
<dbReference type="InterPro" id="IPR049326">
    <property type="entry name" value="Rhodopsin_dom_fungi"/>
</dbReference>
<dbReference type="GeneID" id="83206168"/>
<name>A0A9W9NI16_9EURO</name>
<dbReference type="Proteomes" id="UP001150941">
    <property type="component" value="Unassembled WGS sequence"/>
</dbReference>
<evidence type="ECO:0000256" key="2">
    <source>
        <dbReference type="ARBA" id="ARBA00022692"/>
    </source>
</evidence>
<dbReference type="Pfam" id="PF20684">
    <property type="entry name" value="Fung_rhodopsin"/>
    <property type="match status" value="1"/>
</dbReference>
<evidence type="ECO:0000256" key="6">
    <source>
        <dbReference type="SAM" id="MobiDB-lite"/>
    </source>
</evidence>
<evidence type="ECO:0000256" key="4">
    <source>
        <dbReference type="ARBA" id="ARBA00023136"/>
    </source>
</evidence>
<comment type="caution">
    <text evidence="9">The sequence shown here is derived from an EMBL/GenBank/DDBJ whole genome shotgun (WGS) entry which is preliminary data.</text>
</comment>
<protein>
    <recommendedName>
        <fullName evidence="8">Rhodopsin domain-containing protein</fullName>
    </recommendedName>
</protein>
<reference evidence="9" key="1">
    <citation type="submission" date="2022-11" db="EMBL/GenBank/DDBJ databases">
        <authorList>
            <person name="Petersen C."/>
        </authorList>
    </citation>
    <scope>NUCLEOTIDE SEQUENCE</scope>
    <source>
        <strain evidence="9">IBT 19713</strain>
    </source>
</reference>
<dbReference type="EMBL" id="JAPQKS010000007">
    <property type="protein sequence ID" value="KAJ5220365.1"/>
    <property type="molecule type" value="Genomic_DNA"/>
</dbReference>
<dbReference type="OrthoDB" id="2988756at2759"/>
<feature type="transmembrane region" description="Helical" evidence="7">
    <location>
        <begin position="6"/>
        <end position="27"/>
    </location>
</feature>
<dbReference type="InterPro" id="IPR052337">
    <property type="entry name" value="SAT4-like"/>
</dbReference>
<gene>
    <name evidence="9" type="ORF">N7468_009569</name>
</gene>
<keyword evidence="3 7" id="KW-1133">Transmembrane helix</keyword>
<feature type="transmembrane region" description="Helical" evidence="7">
    <location>
        <begin position="39"/>
        <end position="59"/>
    </location>
</feature>
<evidence type="ECO:0000259" key="8">
    <source>
        <dbReference type="Pfam" id="PF20684"/>
    </source>
</evidence>
<dbReference type="AlphaFoldDB" id="A0A9W9NI16"/>
<reference evidence="9" key="2">
    <citation type="journal article" date="2023" name="IMA Fungus">
        <title>Comparative genomic study of the Penicillium genus elucidates a diverse pangenome and 15 lateral gene transfer events.</title>
        <authorList>
            <person name="Petersen C."/>
            <person name="Sorensen T."/>
            <person name="Nielsen M.R."/>
            <person name="Sondergaard T.E."/>
            <person name="Sorensen J.L."/>
            <person name="Fitzpatrick D.A."/>
            <person name="Frisvad J.C."/>
            <person name="Nielsen K.L."/>
        </authorList>
    </citation>
    <scope>NUCLEOTIDE SEQUENCE</scope>
    <source>
        <strain evidence="9">IBT 19713</strain>
    </source>
</reference>
<feature type="transmembrane region" description="Helical" evidence="7">
    <location>
        <begin position="214"/>
        <end position="234"/>
    </location>
</feature>
<feature type="transmembrane region" description="Helical" evidence="7">
    <location>
        <begin position="136"/>
        <end position="157"/>
    </location>
</feature>
<feature type="domain" description="Rhodopsin" evidence="8">
    <location>
        <begin position="21"/>
        <end position="272"/>
    </location>
</feature>
<dbReference type="PANTHER" id="PTHR33048:SF2">
    <property type="entry name" value="SRPK"/>
    <property type="match status" value="1"/>
</dbReference>
<dbReference type="PANTHER" id="PTHR33048">
    <property type="entry name" value="PTH11-LIKE INTEGRAL MEMBRANE PROTEIN (AFU_ORTHOLOGUE AFUA_5G11245)"/>
    <property type="match status" value="1"/>
</dbReference>
<keyword evidence="2 7" id="KW-0812">Transmembrane</keyword>
<sequence length="377" mass="41354">MSVNVEAWVLLSLALAFIIVRIIVRWNLVGISQFQLDDYLMPVAGAVFTAEVVAAYLVVADYSGLTNSYMSTEERASLDPSSHEFSMRVAGSKIQVIGWSLYVASLWLIKFCLAIFYSRLTTGLQNLPTRVRGAYILLGVTWLAAQLSLLLSCQPFHRFWQVNPDPGNICQPTKSPVYVYVCVIFDIITDLYLLLIPLPLLWAVKINIKRKIPLIALFSGATFVMVATLIRAVVIVSAGPDGAVSGSKWACREGFVSIIVSNLPIIQPLIRKLFSKIGLSQLFSSSGKPNTQSYPLSSRGFQTITSKSGTDTKKGKSNAGAVTGTLISAWGSDEHILNDSPPTSKDITVVSETVVQSEPWDANKHSPPPRREWDSEL</sequence>
<dbReference type="GO" id="GO:0016020">
    <property type="term" value="C:membrane"/>
    <property type="evidence" value="ECO:0007669"/>
    <property type="project" value="UniProtKB-SubCell"/>
</dbReference>
<evidence type="ECO:0000256" key="7">
    <source>
        <dbReference type="SAM" id="Phobius"/>
    </source>
</evidence>
<comment type="subcellular location">
    <subcellularLocation>
        <location evidence="1">Membrane</location>
        <topology evidence="1">Multi-pass membrane protein</topology>
    </subcellularLocation>
</comment>
<comment type="similarity">
    <text evidence="5">Belongs to the SAT4 family.</text>
</comment>